<evidence type="ECO:0000313" key="4">
    <source>
        <dbReference type="Proteomes" id="UP000315914"/>
    </source>
</evidence>
<accession>A0A560JMG7</accession>
<evidence type="ECO:0000313" key="3">
    <source>
        <dbReference type="EMBL" id="TWB72363.1"/>
    </source>
</evidence>
<dbReference type="PANTHER" id="PTHR12526:SF638">
    <property type="entry name" value="SPORE COAT PROTEIN SA"/>
    <property type="match status" value="1"/>
</dbReference>
<keyword evidence="4" id="KW-1185">Reference proteome</keyword>
<dbReference type="STRING" id="1399419.A5906_14680"/>
<keyword evidence="3" id="KW-0808">Transferase</keyword>
<dbReference type="InterPro" id="IPR028098">
    <property type="entry name" value="Glyco_trans_4-like_N"/>
</dbReference>
<organism evidence="3 4">
    <name type="scientific">Bradyrhizobium sacchari</name>
    <dbReference type="NCBI Taxonomy" id="1399419"/>
    <lineage>
        <taxon>Bacteria</taxon>
        <taxon>Pseudomonadati</taxon>
        <taxon>Pseudomonadota</taxon>
        <taxon>Alphaproteobacteria</taxon>
        <taxon>Hyphomicrobiales</taxon>
        <taxon>Nitrobacteraceae</taxon>
        <taxon>Bradyrhizobium</taxon>
    </lineage>
</organism>
<dbReference type="InterPro" id="IPR001296">
    <property type="entry name" value="Glyco_trans_1"/>
</dbReference>
<dbReference type="Proteomes" id="UP000315914">
    <property type="component" value="Unassembled WGS sequence"/>
</dbReference>
<dbReference type="Gene3D" id="3.40.50.2000">
    <property type="entry name" value="Glycogen Phosphorylase B"/>
    <property type="match status" value="2"/>
</dbReference>
<dbReference type="SUPFAM" id="SSF53756">
    <property type="entry name" value="UDP-Glycosyltransferase/glycogen phosphorylase"/>
    <property type="match status" value="1"/>
</dbReference>
<dbReference type="Pfam" id="PF13439">
    <property type="entry name" value="Glyco_transf_4"/>
    <property type="match status" value="1"/>
</dbReference>
<dbReference type="RefSeq" id="WP_080140049.1">
    <property type="nucleotide sequence ID" value="NZ_LWIG01000062.1"/>
</dbReference>
<proteinExistence type="predicted"/>
<dbReference type="CDD" id="cd03794">
    <property type="entry name" value="GT4_WbuB-like"/>
    <property type="match status" value="1"/>
</dbReference>
<sequence>MKSKGKIVVASQHYPPDSSTTAAIMAEIACRIAADHEVVVLSGSPGTLPPSGPGKPRVVAVKNRMAGKAALVRRGVSELLFASRTFLALIRELRRGDIVLTVTAPFMLPYAVAAAARLKGARSALIMHDLFPDVLVMAGLLKPGSLVARTMRFANSLMFRALNAVITIGRDAERPLLSYPGMGRNKIRFIPNWATLAPGRRPLSQDNPFRKGLSARFVVGLSGNLGFTHDPEIVFEAARLLRNEPDIHFLLSGWGIGFARLKQLQANANLPNVSFVARVEDAELEAFLASANLWIIPYRKDVAGVSVPSRFYNLLAVGRPVALVSEPEAEAALTVVENGLGWVVTPGRADQLADAIRAASRSDDGAMAERAVKAAARFDRATAMNAYAALVDELLRGPDLSEPR</sequence>
<comment type="caution">
    <text evidence="3">The sequence shown here is derived from an EMBL/GenBank/DDBJ whole genome shotgun (WGS) entry which is preliminary data.</text>
</comment>
<dbReference type="Pfam" id="PF00534">
    <property type="entry name" value="Glycos_transf_1"/>
    <property type="match status" value="1"/>
</dbReference>
<name>A0A560JMG7_9BRAD</name>
<dbReference type="AlphaFoldDB" id="A0A560JMG7"/>
<protein>
    <submittedName>
        <fullName evidence="3">Glycosyltransferase involved in cell wall biosynthesis</fullName>
    </submittedName>
</protein>
<evidence type="ECO:0000259" key="2">
    <source>
        <dbReference type="Pfam" id="PF13439"/>
    </source>
</evidence>
<feature type="domain" description="Glycosyltransferase subfamily 4-like N-terminal" evidence="2">
    <location>
        <begin position="29"/>
        <end position="193"/>
    </location>
</feature>
<evidence type="ECO:0000259" key="1">
    <source>
        <dbReference type="Pfam" id="PF00534"/>
    </source>
</evidence>
<feature type="domain" description="Glycosyl transferase family 1" evidence="1">
    <location>
        <begin position="216"/>
        <end position="375"/>
    </location>
</feature>
<gene>
    <name evidence="3" type="ORF">FBZ95_10678</name>
</gene>
<reference evidence="3 4" key="1">
    <citation type="submission" date="2019-06" db="EMBL/GenBank/DDBJ databases">
        <title>Genomic Encyclopedia of Type Strains, Phase IV (KMG-V): Genome sequencing to study the core and pangenomes of soil and plant-associated prokaryotes.</title>
        <authorList>
            <person name="Whitman W."/>
        </authorList>
    </citation>
    <scope>NUCLEOTIDE SEQUENCE [LARGE SCALE GENOMIC DNA]</scope>
    <source>
        <strain evidence="3 4">BR 10556</strain>
    </source>
</reference>
<dbReference type="GO" id="GO:0016757">
    <property type="term" value="F:glycosyltransferase activity"/>
    <property type="evidence" value="ECO:0007669"/>
    <property type="project" value="InterPro"/>
</dbReference>
<dbReference type="PANTHER" id="PTHR12526">
    <property type="entry name" value="GLYCOSYLTRANSFERASE"/>
    <property type="match status" value="1"/>
</dbReference>
<dbReference type="EMBL" id="VITW01000006">
    <property type="protein sequence ID" value="TWB72363.1"/>
    <property type="molecule type" value="Genomic_DNA"/>
</dbReference>